<dbReference type="EC" id="7.2.2.12" evidence="8"/>
<dbReference type="PRINTS" id="PR00119">
    <property type="entry name" value="CATATPASE"/>
</dbReference>
<evidence type="ECO:0000256" key="2">
    <source>
        <dbReference type="ARBA" id="ARBA00006024"/>
    </source>
</evidence>
<evidence type="ECO:0000256" key="9">
    <source>
        <dbReference type="ARBA" id="ARBA00047308"/>
    </source>
</evidence>
<dbReference type="SFLD" id="SFLDS00003">
    <property type="entry name" value="Haloacid_Dehalogenase"/>
    <property type="match status" value="1"/>
</dbReference>
<evidence type="ECO:0000256" key="1">
    <source>
        <dbReference type="ARBA" id="ARBA00004370"/>
    </source>
</evidence>
<feature type="region of interest" description="Disordered" evidence="11">
    <location>
        <begin position="188"/>
        <end position="207"/>
    </location>
</feature>
<protein>
    <recommendedName>
        <fullName evidence="8">P-type Zn(2+) transporter</fullName>
        <ecNumber evidence="8">7.2.2.12</ecNumber>
    </recommendedName>
</protein>
<organism evidence="13 14">
    <name type="scientific">Candidatus Akkermansia intestinigallinarum</name>
    <dbReference type="NCBI Taxonomy" id="2838431"/>
    <lineage>
        <taxon>Bacteria</taxon>
        <taxon>Pseudomonadati</taxon>
        <taxon>Verrucomicrobiota</taxon>
        <taxon>Verrucomicrobiia</taxon>
        <taxon>Verrucomicrobiales</taxon>
        <taxon>Akkermansiaceae</taxon>
        <taxon>Akkermansia</taxon>
    </lineage>
</organism>
<dbReference type="InterPro" id="IPR027256">
    <property type="entry name" value="P-typ_ATPase_IB"/>
</dbReference>
<accession>A0A9D1VAU2</accession>
<evidence type="ECO:0000259" key="12">
    <source>
        <dbReference type="Pfam" id="PF00122"/>
    </source>
</evidence>
<dbReference type="InterPro" id="IPR001757">
    <property type="entry name" value="P_typ_ATPase"/>
</dbReference>
<dbReference type="InterPro" id="IPR036412">
    <property type="entry name" value="HAD-like_sf"/>
</dbReference>
<dbReference type="NCBIfam" id="TIGR01494">
    <property type="entry name" value="ATPase_P-type"/>
    <property type="match status" value="1"/>
</dbReference>
<comment type="similarity">
    <text evidence="2 10">Belongs to the cation transport ATPase (P-type) (TC 3.A.3) family. Type IB subfamily.</text>
</comment>
<dbReference type="FunFam" id="2.70.150.10:FF:000002">
    <property type="entry name" value="Copper-transporting ATPase 1, putative"/>
    <property type="match status" value="1"/>
</dbReference>
<dbReference type="PANTHER" id="PTHR48085">
    <property type="entry name" value="CADMIUM/ZINC-TRANSPORTING ATPASE HMA2-RELATED"/>
    <property type="match status" value="1"/>
</dbReference>
<feature type="transmembrane region" description="Helical" evidence="10">
    <location>
        <begin position="16"/>
        <end position="35"/>
    </location>
</feature>
<dbReference type="CDD" id="cd02079">
    <property type="entry name" value="P-type_ATPase_HM"/>
    <property type="match status" value="1"/>
</dbReference>
<dbReference type="InterPro" id="IPR018303">
    <property type="entry name" value="ATPase_P-typ_P_site"/>
</dbReference>
<evidence type="ECO:0000256" key="6">
    <source>
        <dbReference type="ARBA" id="ARBA00022989"/>
    </source>
</evidence>
<dbReference type="SFLD" id="SFLDG00002">
    <property type="entry name" value="C1.7:_P-type_atpase_like"/>
    <property type="match status" value="1"/>
</dbReference>
<feature type="transmembrane region" description="Helical" evidence="10">
    <location>
        <begin position="341"/>
        <end position="366"/>
    </location>
</feature>
<proteinExistence type="inferred from homology"/>
<dbReference type="InterPro" id="IPR023299">
    <property type="entry name" value="ATPase_P-typ_cyto_dom_N"/>
</dbReference>
<keyword evidence="10" id="KW-0547">Nucleotide-binding</keyword>
<dbReference type="InterPro" id="IPR023298">
    <property type="entry name" value="ATPase_P-typ_TM_dom_sf"/>
</dbReference>
<dbReference type="SUPFAM" id="SSF56784">
    <property type="entry name" value="HAD-like"/>
    <property type="match status" value="1"/>
</dbReference>
<dbReference type="Pfam" id="PF00122">
    <property type="entry name" value="E1-E2_ATPase"/>
    <property type="match status" value="1"/>
</dbReference>
<evidence type="ECO:0000256" key="11">
    <source>
        <dbReference type="SAM" id="MobiDB-lite"/>
    </source>
</evidence>
<dbReference type="Gene3D" id="2.70.150.10">
    <property type="entry name" value="Calcium-transporting ATPase, cytoplasmic transduction domain A"/>
    <property type="match status" value="1"/>
</dbReference>
<reference evidence="13" key="2">
    <citation type="submission" date="2021-04" db="EMBL/GenBank/DDBJ databases">
        <authorList>
            <person name="Gilroy R."/>
        </authorList>
    </citation>
    <scope>NUCLEOTIDE SEQUENCE</scope>
    <source>
        <strain evidence="13">14975</strain>
    </source>
</reference>
<evidence type="ECO:0000256" key="8">
    <source>
        <dbReference type="ARBA" id="ARBA00039097"/>
    </source>
</evidence>
<dbReference type="GO" id="GO:0005524">
    <property type="term" value="F:ATP binding"/>
    <property type="evidence" value="ECO:0007669"/>
    <property type="project" value="UniProtKB-UniRule"/>
</dbReference>
<dbReference type="Gene3D" id="3.40.1110.10">
    <property type="entry name" value="Calcium-transporting ATPase, cytoplasmic domain N"/>
    <property type="match status" value="1"/>
</dbReference>
<dbReference type="InterPro" id="IPR008250">
    <property type="entry name" value="ATPase_P-typ_transduc_dom_A_sf"/>
</dbReference>
<dbReference type="GO" id="GO:0005886">
    <property type="term" value="C:plasma membrane"/>
    <property type="evidence" value="ECO:0007669"/>
    <property type="project" value="UniProtKB-SubCell"/>
</dbReference>
<dbReference type="PANTHER" id="PTHR48085:SF5">
    <property type="entry name" value="CADMIUM_ZINC-TRANSPORTING ATPASE HMA4-RELATED"/>
    <property type="match status" value="1"/>
</dbReference>
<feature type="domain" description="P-type ATPase A" evidence="12">
    <location>
        <begin position="201"/>
        <end position="292"/>
    </location>
</feature>
<keyword evidence="4 10" id="KW-0479">Metal-binding</keyword>
<keyword evidence="5" id="KW-1278">Translocase</keyword>
<dbReference type="InterPro" id="IPR051014">
    <property type="entry name" value="Cation_Transport_ATPase_IB"/>
</dbReference>
<reference evidence="13" key="1">
    <citation type="journal article" date="2021" name="PeerJ">
        <title>Extensive microbial diversity within the chicken gut microbiome revealed by metagenomics and culture.</title>
        <authorList>
            <person name="Gilroy R."/>
            <person name="Ravi A."/>
            <person name="Getino M."/>
            <person name="Pursley I."/>
            <person name="Horton D.L."/>
            <person name="Alikhan N.F."/>
            <person name="Baker D."/>
            <person name="Gharbi K."/>
            <person name="Hall N."/>
            <person name="Watson M."/>
            <person name="Adriaenssens E.M."/>
            <person name="Foster-Nyarko E."/>
            <person name="Jarju S."/>
            <person name="Secka A."/>
            <person name="Antonio M."/>
            <person name="Oren A."/>
            <person name="Chaudhuri R.R."/>
            <person name="La Ragione R."/>
            <person name="Hildebrand F."/>
            <person name="Pallen M.J."/>
        </authorList>
    </citation>
    <scope>NUCLEOTIDE SEQUENCE</scope>
    <source>
        <strain evidence="13">14975</strain>
    </source>
</reference>
<keyword evidence="6 10" id="KW-1133">Transmembrane helix</keyword>
<dbReference type="NCBIfam" id="TIGR01525">
    <property type="entry name" value="ATPase-IB_hvy"/>
    <property type="match status" value="1"/>
</dbReference>
<dbReference type="AlphaFoldDB" id="A0A9D1VAU2"/>
<keyword evidence="10" id="KW-1003">Cell membrane</keyword>
<dbReference type="GO" id="GO:0046872">
    <property type="term" value="F:metal ion binding"/>
    <property type="evidence" value="ECO:0007669"/>
    <property type="project" value="UniProtKB-KW"/>
</dbReference>
<dbReference type="InterPro" id="IPR059000">
    <property type="entry name" value="ATPase_P-type_domA"/>
</dbReference>
<evidence type="ECO:0000256" key="5">
    <source>
        <dbReference type="ARBA" id="ARBA00022967"/>
    </source>
</evidence>
<evidence type="ECO:0000256" key="4">
    <source>
        <dbReference type="ARBA" id="ARBA00022723"/>
    </source>
</evidence>
<comment type="catalytic activity">
    <reaction evidence="9">
        <text>Zn(2+)(in) + ATP + H2O = Zn(2+)(out) + ADP + phosphate + H(+)</text>
        <dbReference type="Rhea" id="RHEA:20621"/>
        <dbReference type="ChEBI" id="CHEBI:15377"/>
        <dbReference type="ChEBI" id="CHEBI:15378"/>
        <dbReference type="ChEBI" id="CHEBI:29105"/>
        <dbReference type="ChEBI" id="CHEBI:30616"/>
        <dbReference type="ChEBI" id="CHEBI:43474"/>
        <dbReference type="ChEBI" id="CHEBI:456216"/>
        <dbReference type="EC" id="7.2.2.12"/>
    </reaction>
</comment>
<dbReference type="EMBL" id="DXFQ01000051">
    <property type="protein sequence ID" value="HIX19587.1"/>
    <property type="molecule type" value="Genomic_DNA"/>
</dbReference>
<keyword evidence="10" id="KW-0067">ATP-binding</keyword>
<dbReference type="SUPFAM" id="SSF81665">
    <property type="entry name" value="Calcium ATPase, transmembrane domain M"/>
    <property type="match status" value="1"/>
</dbReference>
<evidence type="ECO:0000256" key="10">
    <source>
        <dbReference type="RuleBase" id="RU362081"/>
    </source>
</evidence>
<dbReference type="PROSITE" id="PS00154">
    <property type="entry name" value="ATPASE_E1_E2"/>
    <property type="match status" value="1"/>
</dbReference>
<evidence type="ECO:0000256" key="7">
    <source>
        <dbReference type="ARBA" id="ARBA00023136"/>
    </source>
</evidence>
<dbReference type="Pfam" id="PF00702">
    <property type="entry name" value="Hydrolase"/>
    <property type="match status" value="1"/>
</dbReference>
<dbReference type="Proteomes" id="UP000823964">
    <property type="component" value="Unassembled WGS sequence"/>
</dbReference>
<gene>
    <name evidence="13" type="ORF">H9862_03165</name>
</gene>
<evidence type="ECO:0000313" key="14">
    <source>
        <dbReference type="Proteomes" id="UP000823964"/>
    </source>
</evidence>
<evidence type="ECO:0000313" key="13">
    <source>
        <dbReference type="EMBL" id="HIX19587.1"/>
    </source>
</evidence>
<feature type="transmembrane region" description="Helical" evidence="10">
    <location>
        <begin position="673"/>
        <end position="691"/>
    </location>
</feature>
<comment type="subcellular location">
    <subcellularLocation>
        <location evidence="10">Cell membrane</location>
    </subcellularLocation>
    <subcellularLocation>
        <location evidence="1">Membrane</location>
    </subcellularLocation>
</comment>
<evidence type="ECO:0000256" key="3">
    <source>
        <dbReference type="ARBA" id="ARBA00022692"/>
    </source>
</evidence>
<sequence>MQLLKSIQTWKHRLDGWKVIGLSALCLGLSLWGSLGGPEALIPLAWGSVLLNGVPILIKASEVIFLRRRLNAAVLTSLGMVASLTIGQYFAAGEIALIMAIGEMLERGTLSRARRGLRELLALSPDLARRLRTAEAKRACCCCGSKERRGAADARPAQDTAQASAQEPAASGSCCSVPTLADDAAAARRARAERSAAPSAAADDEELVPTDSLRCGDRLRVRPGECIPADGVIRKGESTVDQSILTGEPMPLDKGVNDTVFAGCINGAGCLEIEVTRDASDSSLKRLIRLVQEAGEKQAPIQREADRWAQWLIPFAMLLALAGFIALRFNGYGYDEALLRAVTVLVVFCPCSLVLATPTSIAAAIGQATRHGVIIKSGEALEVLGRVDTIAFDKTGTLTCGRPETAEVISTGSLSRDELLRTAAALETGSEHPLAQAIVRAASGSGKLPAAEHFRATAGRGVEAEISGRRWLCGSEAALIENGVALSDEQRAKLDELRRRGMATVLLGSDGRLEGLLALCDNARAETRDVLAELTQKRIMLTGDHETAARRLAADVGIDSVHASLLPGDKAALIESLQKQGHRVAMVGDGINDAPALKTAQVGIAMSKPGSDIATEAADVALMQNDLARLPYLMRLGRATINTIRFNIALSLTINIIAVTMSLMGLLNPITGALVHNAGSVLVVFNAALLFDRRFDTVKKKAQS</sequence>
<feature type="region of interest" description="Disordered" evidence="11">
    <location>
        <begin position="152"/>
        <end position="174"/>
    </location>
</feature>
<dbReference type="Gene3D" id="3.40.50.1000">
    <property type="entry name" value="HAD superfamily/HAD-like"/>
    <property type="match status" value="1"/>
</dbReference>
<dbReference type="InterPro" id="IPR044492">
    <property type="entry name" value="P_typ_ATPase_HD_dom"/>
</dbReference>
<name>A0A9D1VAU2_9BACT</name>
<comment type="caution">
    <text evidence="13">The sequence shown here is derived from an EMBL/GenBank/DDBJ whole genome shotgun (WGS) entry which is preliminary data.</text>
</comment>
<keyword evidence="7 10" id="KW-0472">Membrane</keyword>
<feature type="transmembrane region" description="Helical" evidence="10">
    <location>
        <begin position="644"/>
        <end position="667"/>
    </location>
</feature>
<keyword evidence="3 10" id="KW-0812">Transmembrane</keyword>
<dbReference type="GO" id="GO:0016463">
    <property type="term" value="F:P-type zinc transporter activity"/>
    <property type="evidence" value="ECO:0007669"/>
    <property type="project" value="UniProtKB-EC"/>
</dbReference>
<dbReference type="GO" id="GO:0016887">
    <property type="term" value="F:ATP hydrolysis activity"/>
    <property type="evidence" value="ECO:0007669"/>
    <property type="project" value="InterPro"/>
</dbReference>
<dbReference type="SFLD" id="SFLDF00027">
    <property type="entry name" value="p-type_atpase"/>
    <property type="match status" value="1"/>
</dbReference>
<feature type="transmembrane region" description="Helical" evidence="10">
    <location>
        <begin position="311"/>
        <end position="329"/>
    </location>
</feature>
<dbReference type="InterPro" id="IPR023214">
    <property type="entry name" value="HAD_sf"/>
</dbReference>
<dbReference type="SUPFAM" id="SSF81653">
    <property type="entry name" value="Calcium ATPase, transduction domain A"/>
    <property type="match status" value="1"/>
</dbReference>